<dbReference type="RefSeq" id="WP_153725543.1">
    <property type="nucleotide sequence ID" value="NZ_CP045875.1"/>
</dbReference>
<dbReference type="SUPFAM" id="SSF89447">
    <property type="entry name" value="AbrB/MazE/MraZ-like"/>
    <property type="match status" value="1"/>
</dbReference>
<keyword evidence="3" id="KW-1185">Reference proteome</keyword>
<dbReference type="GO" id="GO:0003677">
    <property type="term" value="F:DNA binding"/>
    <property type="evidence" value="ECO:0007669"/>
    <property type="project" value="UniProtKB-KW"/>
</dbReference>
<sequence>MERKLTKIGNSLGVTFPIELLNRLGLQQGDNVSVEEQGDTIVIRKSEKVQLPKGISSDFFDLLDKNMKEYDETLKKLVER</sequence>
<evidence type="ECO:0000313" key="3">
    <source>
        <dbReference type="Proteomes" id="UP000366051"/>
    </source>
</evidence>
<dbReference type="OrthoDB" id="9795766at2"/>
<accession>A0A5Q2N412</accession>
<feature type="domain" description="SpoVT-AbrB" evidence="1">
    <location>
        <begin position="6"/>
        <end position="49"/>
    </location>
</feature>
<dbReference type="SMART" id="SM00966">
    <property type="entry name" value="SpoVT_AbrB"/>
    <property type="match status" value="1"/>
</dbReference>
<dbReference type="Gene3D" id="2.10.260.10">
    <property type="match status" value="1"/>
</dbReference>
<gene>
    <name evidence="2" type="ORF">FTV88_2238</name>
</gene>
<evidence type="ECO:0000259" key="1">
    <source>
        <dbReference type="SMART" id="SM00966"/>
    </source>
</evidence>
<dbReference type="InterPro" id="IPR037914">
    <property type="entry name" value="SpoVT-AbrB_sf"/>
</dbReference>
<evidence type="ECO:0000313" key="2">
    <source>
        <dbReference type="EMBL" id="QGG48336.1"/>
    </source>
</evidence>
<name>A0A5Q2N412_9FIRM</name>
<keyword evidence="2" id="KW-0238">DNA-binding</keyword>
<protein>
    <submittedName>
        <fullName evidence="2">AbrB/MazE/SpoVT family DNA-binding domain-containing protein</fullName>
    </submittedName>
</protein>
<dbReference type="NCBIfam" id="TIGR02609">
    <property type="entry name" value="doc_partner"/>
    <property type="match status" value="1"/>
</dbReference>
<dbReference type="Proteomes" id="UP000366051">
    <property type="component" value="Chromosome"/>
</dbReference>
<dbReference type="InterPro" id="IPR007159">
    <property type="entry name" value="SpoVT-AbrB_dom"/>
</dbReference>
<dbReference type="InterPro" id="IPR013432">
    <property type="entry name" value="Doc_partner"/>
</dbReference>
<dbReference type="EMBL" id="CP045875">
    <property type="protein sequence ID" value="QGG48336.1"/>
    <property type="molecule type" value="Genomic_DNA"/>
</dbReference>
<reference evidence="3" key="1">
    <citation type="submission" date="2019-11" db="EMBL/GenBank/DDBJ databases">
        <title>Genome sequence of Heliorestis convoluta strain HH, an alkaliphilic and minimalistic phototrophic bacterium from a soda lake in Egypt.</title>
        <authorList>
            <person name="Dewey E.D."/>
            <person name="Stokes L.M."/>
            <person name="Burchell B.M."/>
            <person name="Shaffer K.N."/>
            <person name="Huntington A.M."/>
            <person name="Baker J.M."/>
            <person name="Nadendla S."/>
            <person name="Giglio M.G."/>
            <person name="Touchman J.W."/>
            <person name="Blankenship R.E."/>
            <person name="Madigan M.T."/>
            <person name="Sattley W.M."/>
        </authorList>
    </citation>
    <scope>NUCLEOTIDE SEQUENCE [LARGE SCALE GENOMIC DNA]</scope>
    <source>
        <strain evidence="3">HH</strain>
    </source>
</reference>
<dbReference type="Pfam" id="PF04014">
    <property type="entry name" value="MazE_antitoxin"/>
    <property type="match status" value="1"/>
</dbReference>
<dbReference type="KEGG" id="hcv:FTV88_2238"/>
<dbReference type="AlphaFoldDB" id="A0A5Q2N412"/>
<organism evidence="2 3">
    <name type="scientific">Heliorestis convoluta</name>
    <dbReference type="NCBI Taxonomy" id="356322"/>
    <lineage>
        <taxon>Bacteria</taxon>
        <taxon>Bacillati</taxon>
        <taxon>Bacillota</taxon>
        <taxon>Clostridia</taxon>
        <taxon>Eubacteriales</taxon>
        <taxon>Heliobacteriaceae</taxon>
        <taxon>Heliorestis</taxon>
    </lineage>
</organism>
<proteinExistence type="predicted"/>